<evidence type="ECO:0008006" key="3">
    <source>
        <dbReference type="Google" id="ProtNLM"/>
    </source>
</evidence>
<name>A0ABU2U233_9ACTN</name>
<protein>
    <recommendedName>
        <fullName evidence="3">Secreted protein</fullName>
    </recommendedName>
</protein>
<dbReference type="RefSeq" id="WP_311698744.1">
    <property type="nucleotide sequence ID" value="NZ_JAVREY010000050.1"/>
</dbReference>
<keyword evidence="2" id="KW-1185">Reference proteome</keyword>
<comment type="caution">
    <text evidence="1">The sequence shown here is derived from an EMBL/GenBank/DDBJ whole genome shotgun (WGS) entry which is preliminary data.</text>
</comment>
<evidence type="ECO:0000313" key="1">
    <source>
        <dbReference type="EMBL" id="MDT0467286.1"/>
    </source>
</evidence>
<organism evidence="1 2">
    <name type="scientific">Streptomyces gibsoniae</name>
    <dbReference type="NCBI Taxonomy" id="3075529"/>
    <lineage>
        <taxon>Bacteria</taxon>
        <taxon>Bacillati</taxon>
        <taxon>Actinomycetota</taxon>
        <taxon>Actinomycetes</taxon>
        <taxon>Kitasatosporales</taxon>
        <taxon>Streptomycetaceae</taxon>
        <taxon>Streptomyces</taxon>
    </lineage>
</organism>
<dbReference type="Proteomes" id="UP001183809">
    <property type="component" value="Unassembled WGS sequence"/>
</dbReference>
<accession>A0ABU2U233</accession>
<proteinExistence type="predicted"/>
<reference evidence="2" key="1">
    <citation type="submission" date="2023-07" db="EMBL/GenBank/DDBJ databases">
        <title>30 novel species of actinomycetes from the DSMZ collection.</title>
        <authorList>
            <person name="Nouioui I."/>
        </authorList>
    </citation>
    <scope>NUCLEOTIDE SEQUENCE [LARGE SCALE GENOMIC DNA]</scope>
    <source>
        <strain evidence="2">DSM 41699</strain>
    </source>
</reference>
<sequence length="143" mass="15290">MNARKRAAIAAAGAVMALGAGITCPGVSPLAQAQTAQPTVPASASGPFRIHSYAGGGNKQTPIMWANHSAQICYNAWGSHLKDGYNLYLHASSGIKWTSPRYYGPKHKTCSPWKSFRGNFTGMVLARPNGGANVYADVWLYYN</sequence>
<evidence type="ECO:0000313" key="2">
    <source>
        <dbReference type="Proteomes" id="UP001183809"/>
    </source>
</evidence>
<gene>
    <name evidence="1" type="ORF">RM764_30525</name>
</gene>
<dbReference type="EMBL" id="JAVREY010000050">
    <property type="protein sequence ID" value="MDT0467286.1"/>
    <property type="molecule type" value="Genomic_DNA"/>
</dbReference>